<sequence>MDKLVAELLDKETLTGEEILKILGIKGKDLGSTTASNHF</sequence>
<dbReference type="EMBL" id="ADBJ01000025">
    <property type="protein sequence ID" value="EFA81623.1"/>
    <property type="molecule type" value="Genomic_DNA"/>
</dbReference>
<evidence type="ECO:0000313" key="2">
    <source>
        <dbReference type="Proteomes" id="UP000001396"/>
    </source>
</evidence>
<accession>D3BAN6</accession>
<name>D3BAN6_HETP5</name>
<dbReference type="Proteomes" id="UP000001396">
    <property type="component" value="Unassembled WGS sequence"/>
</dbReference>
<dbReference type="GeneID" id="31361098"/>
<evidence type="ECO:0000313" key="1">
    <source>
        <dbReference type="EMBL" id="EFA81623.1"/>
    </source>
</evidence>
<keyword evidence="2" id="KW-1185">Reference proteome</keyword>
<dbReference type="InParanoid" id="D3BAN6"/>
<proteinExistence type="predicted"/>
<gene>
    <name evidence="1" type="ORF">PPL_05614</name>
</gene>
<dbReference type="AlphaFoldDB" id="D3BAN6"/>
<comment type="caution">
    <text evidence="1">The sequence shown here is derived from an EMBL/GenBank/DDBJ whole genome shotgun (WGS) entry which is preliminary data.</text>
</comment>
<protein>
    <submittedName>
        <fullName evidence="1">Uncharacterized protein</fullName>
    </submittedName>
</protein>
<organism evidence="1 2">
    <name type="scientific">Heterostelium pallidum (strain ATCC 26659 / Pp 5 / PN500)</name>
    <name type="common">Cellular slime mold</name>
    <name type="synonym">Polysphondylium pallidum</name>
    <dbReference type="NCBI Taxonomy" id="670386"/>
    <lineage>
        <taxon>Eukaryota</taxon>
        <taxon>Amoebozoa</taxon>
        <taxon>Evosea</taxon>
        <taxon>Eumycetozoa</taxon>
        <taxon>Dictyostelia</taxon>
        <taxon>Acytosteliales</taxon>
        <taxon>Acytosteliaceae</taxon>
        <taxon>Heterostelium</taxon>
    </lineage>
</organism>
<dbReference type="RefSeq" id="XP_020433740.1">
    <property type="nucleotide sequence ID" value="XM_020576491.1"/>
</dbReference>
<reference evidence="1 2" key="1">
    <citation type="journal article" date="2011" name="Genome Res.">
        <title>Phylogeny-wide analysis of social amoeba genomes highlights ancient origins for complex intercellular communication.</title>
        <authorList>
            <person name="Heidel A.J."/>
            <person name="Lawal H.M."/>
            <person name="Felder M."/>
            <person name="Schilde C."/>
            <person name="Helps N.R."/>
            <person name="Tunggal B."/>
            <person name="Rivero F."/>
            <person name="John U."/>
            <person name="Schleicher M."/>
            <person name="Eichinger L."/>
            <person name="Platzer M."/>
            <person name="Noegel A.A."/>
            <person name="Schaap P."/>
            <person name="Gloeckner G."/>
        </authorList>
    </citation>
    <scope>NUCLEOTIDE SEQUENCE [LARGE SCALE GENOMIC DNA]</scope>
    <source>
        <strain evidence="2">ATCC 26659 / Pp 5 / PN500</strain>
    </source>
</reference>